<comment type="catalytic activity">
    <reaction evidence="6">
        <text>ATP + H2O = ADP + phosphate + H(+)</text>
        <dbReference type="Rhea" id="RHEA:13065"/>
        <dbReference type="ChEBI" id="CHEBI:15377"/>
        <dbReference type="ChEBI" id="CHEBI:15378"/>
        <dbReference type="ChEBI" id="CHEBI:30616"/>
        <dbReference type="ChEBI" id="CHEBI:43474"/>
        <dbReference type="ChEBI" id="CHEBI:456216"/>
        <dbReference type="EC" id="3.6.4.13"/>
    </reaction>
</comment>
<dbReference type="PROSITE" id="PS51195">
    <property type="entry name" value="Q_MOTIF"/>
    <property type="match status" value="1"/>
</dbReference>
<protein>
    <recommendedName>
        <fullName evidence="6">ATP-dependent RNA helicase</fullName>
        <ecNumber evidence="6">3.6.4.13</ecNumber>
    </recommendedName>
</protein>
<evidence type="ECO:0000256" key="3">
    <source>
        <dbReference type="ARBA" id="ARBA00022806"/>
    </source>
</evidence>
<feature type="short sequence motif" description="Q motif" evidence="5">
    <location>
        <begin position="2"/>
        <end position="30"/>
    </location>
</feature>
<keyword evidence="3 6" id="KW-0347">Helicase</keyword>
<evidence type="ECO:0000256" key="2">
    <source>
        <dbReference type="ARBA" id="ARBA00022801"/>
    </source>
</evidence>
<dbReference type="GO" id="GO:0003724">
    <property type="term" value="F:RNA helicase activity"/>
    <property type="evidence" value="ECO:0007669"/>
    <property type="project" value="UniProtKB-EC"/>
</dbReference>
<evidence type="ECO:0000256" key="6">
    <source>
        <dbReference type="RuleBase" id="RU365068"/>
    </source>
</evidence>
<dbReference type="PANTHER" id="PTHR24031">
    <property type="entry name" value="RNA HELICASE"/>
    <property type="match status" value="1"/>
</dbReference>
<evidence type="ECO:0000256" key="4">
    <source>
        <dbReference type="ARBA" id="ARBA00022840"/>
    </source>
</evidence>
<evidence type="ECO:0000256" key="5">
    <source>
        <dbReference type="PROSITE-ProRule" id="PRU00552"/>
    </source>
</evidence>
<dbReference type="FunFam" id="3.40.50.300:FF:000716">
    <property type="entry name" value="ATP-dependent RNA helicase DDX1"/>
    <property type="match status" value="1"/>
</dbReference>
<keyword evidence="1 6" id="KW-0547">Nucleotide-binding</keyword>
<dbReference type="EMBL" id="HBUF01235685">
    <property type="protein sequence ID" value="CAG6675126.1"/>
    <property type="molecule type" value="Transcribed_RNA"/>
</dbReference>
<dbReference type="InterPro" id="IPR027417">
    <property type="entry name" value="P-loop_NTPase"/>
</dbReference>
<keyword evidence="2 6" id="KW-0378">Hydrolase</keyword>
<keyword evidence="4 6" id="KW-0067">ATP-binding</keyword>
<comment type="domain">
    <text evidence="6">The Q motif is unique to and characteristic of the DEAD box family of RNA helicases and controls ATP binding and hydrolysis.</text>
</comment>
<name>A0A8D8SSD1_9HEMI</name>
<evidence type="ECO:0000256" key="1">
    <source>
        <dbReference type="ARBA" id="ARBA00022741"/>
    </source>
</evidence>
<comment type="function">
    <text evidence="6">RNA helicase.</text>
</comment>
<dbReference type="AlphaFoldDB" id="A0A8D8SSD1"/>
<evidence type="ECO:0000313" key="8">
    <source>
        <dbReference type="EMBL" id="CAG6675126.1"/>
    </source>
</evidence>
<feature type="domain" description="DEAD-box RNA helicase Q" evidence="7">
    <location>
        <begin position="2"/>
        <end position="30"/>
    </location>
</feature>
<comment type="similarity">
    <text evidence="6">Belongs to the DEAD box helicase family.</text>
</comment>
<dbReference type="Pfam" id="PF00270">
    <property type="entry name" value="DEAD"/>
    <property type="match status" value="1"/>
</dbReference>
<dbReference type="EC" id="3.6.4.13" evidence="6"/>
<dbReference type="GO" id="GO:0016787">
    <property type="term" value="F:hydrolase activity"/>
    <property type="evidence" value="ECO:0007669"/>
    <property type="project" value="UniProtKB-KW"/>
</dbReference>
<dbReference type="InterPro" id="IPR014014">
    <property type="entry name" value="RNA_helicase_DEAD_Q_motif"/>
</dbReference>
<keyword evidence="6" id="KW-0694">RNA-binding</keyword>
<organism evidence="8">
    <name type="scientific">Cacopsylla melanoneura</name>
    <dbReference type="NCBI Taxonomy" id="428564"/>
    <lineage>
        <taxon>Eukaryota</taxon>
        <taxon>Metazoa</taxon>
        <taxon>Ecdysozoa</taxon>
        <taxon>Arthropoda</taxon>
        <taxon>Hexapoda</taxon>
        <taxon>Insecta</taxon>
        <taxon>Pterygota</taxon>
        <taxon>Neoptera</taxon>
        <taxon>Paraneoptera</taxon>
        <taxon>Hemiptera</taxon>
        <taxon>Sternorrhyncha</taxon>
        <taxon>Psylloidea</taxon>
        <taxon>Psyllidae</taxon>
        <taxon>Psyllinae</taxon>
        <taxon>Cacopsylla</taxon>
    </lineage>
</organism>
<sequence>MAAFEEMAVLPEIGKAVEEMDWLLPTDVQAEAIPLILGGGDVLMAAETGSGKTGAFCLPIIQIVCETLKEIQSGKASQGKVKAQAISPTWILSVWDRDSAMAITPEGLRCQSREQKEWHGCRANKVYKSHEPSHVWSCRWQHSIHRSLFIPVGGQFNQYIPCSIYQVCRSFLWCHDGVFHHLLQ</sequence>
<reference evidence="8" key="1">
    <citation type="submission" date="2021-05" db="EMBL/GenBank/DDBJ databases">
        <authorList>
            <person name="Alioto T."/>
            <person name="Alioto T."/>
            <person name="Gomez Garrido J."/>
        </authorList>
    </citation>
    <scope>NUCLEOTIDE SEQUENCE</scope>
</reference>
<accession>A0A8D8SSD1</accession>
<dbReference type="GO" id="GO:0003723">
    <property type="term" value="F:RNA binding"/>
    <property type="evidence" value="ECO:0007669"/>
    <property type="project" value="UniProtKB-UniRule"/>
</dbReference>
<evidence type="ECO:0000259" key="7">
    <source>
        <dbReference type="PROSITE" id="PS51195"/>
    </source>
</evidence>
<proteinExistence type="inferred from homology"/>
<dbReference type="EMBL" id="HBUF01235684">
    <property type="protein sequence ID" value="CAG6675124.1"/>
    <property type="molecule type" value="Transcribed_RNA"/>
</dbReference>
<dbReference type="InterPro" id="IPR011545">
    <property type="entry name" value="DEAD/DEAH_box_helicase_dom"/>
</dbReference>
<dbReference type="EMBL" id="HBUF01235686">
    <property type="protein sequence ID" value="CAG6675128.1"/>
    <property type="molecule type" value="Transcribed_RNA"/>
</dbReference>
<dbReference type="GO" id="GO:0005524">
    <property type="term" value="F:ATP binding"/>
    <property type="evidence" value="ECO:0007669"/>
    <property type="project" value="UniProtKB-UniRule"/>
</dbReference>
<dbReference type="SUPFAM" id="SSF52540">
    <property type="entry name" value="P-loop containing nucleoside triphosphate hydrolases"/>
    <property type="match status" value="1"/>
</dbReference>
<dbReference type="Gene3D" id="3.40.50.300">
    <property type="entry name" value="P-loop containing nucleotide triphosphate hydrolases"/>
    <property type="match status" value="1"/>
</dbReference>